<organism evidence="3 4">
    <name type="scientific">Pleomassaria siparia CBS 279.74</name>
    <dbReference type="NCBI Taxonomy" id="1314801"/>
    <lineage>
        <taxon>Eukaryota</taxon>
        <taxon>Fungi</taxon>
        <taxon>Dikarya</taxon>
        <taxon>Ascomycota</taxon>
        <taxon>Pezizomycotina</taxon>
        <taxon>Dothideomycetes</taxon>
        <taxon>Pleosporomycetidae</taxon>
        <taxon>Pleosporales</taxon>
        <taxon>Pleomassariaceae</taxon>
        <taxon>Pleomassaria</taxon>
    </lineage>
</organism>
<evidence type="ECO:0000313" key="4">
    <source>
        <dbReference type="Proteomes" id="UP000799428"/>
    </source>
</evidence>
<evidence type="ECO:0000313" key="3">
    <source>
        <dbReference type="EMBL" id="KAF2705046.1"/>
    </source>
</evidence>
<feature type="non-terminal residue" evidence="3">
    <location>
        <position position="217"/>
    </location>
</feature>
<dbReference type="Proteomes" id="UP000799428">
    <property type="component" value="Unassembled WGS sequence"/>
</dbReference>
<dbReference type="InterPro" id="IPR021331">
    <property type="entry name" value="Hva1_TUDOR"/>
</dbReference>
<evidence type="ECO:0000256" key="1">
    <source>
        <dbReference type="SAM" id="MobiDB-lite"/>
    </source>
</evidence>
<proteinExistence type="predicted"/>
<dbReference type="EMBL" id="MU005780">
    <property type="protein sequence ID" value="KAF2705046.1"/>
    <property type="molecule type" value="Genomic_DNA"/>
</dbReference>
<feature type="compositionally biased region" description="Basic and acidic residues" evidence="1">
    <location>
        <begin position="16"/>
        <end position="119"/>
    </location>
</feature>
<keyword evidence="4" id="KW-1185">Reference proteome</keyword>
<dbReference type="AlphaFoldDB" id="A0A6G1JWQ8"/>
<feature type="region of interest" description="Disordered" evidence="1">
    <location>
        <begin position="1"/>
        <end position="158"/>
    </location>
</feature>
<feature type="compositionally biased region" description="Basic and acidic residues" evidence="1">
    <location>
        <begin position="143"/>
        <end position="152"/>
    </location>
</feature>
<reference evidence="3" key="1">
    <citation type="journal article" date="2020" name="Stud. Mycol.">
        <title>101 Dothideomycetes genomes: a test case for predicting lifestyles and emergence of pathogens.</title>
        <authorList>
            <person name="Haridas S."/>
            <person name="Albert R."/>
            <person name="Binder M."/>
            <person name="Bloem J."/>
            <person name="Labutti K."/>
            <person name="Salamov A."/>
            <person name="Andreopoulos B."/>
            <person name="Baker S."/>
            <person name="Barry K."/>
            <person name="Bills G."/>
            <person name="Bluhm B."/>
            <person name="Cannon C."/>
            <person name="Castanera R."/>
            <person name="Culley D."/>
            <person name="Daum C."/>
            <person name="Ezra D."/>
            <person name="Gonzalez J."/>
            <person name="Henrissat B."/>
            <person name="Kuo A."/>
            <person name="Liang C."/>
            <person name="Lipzen A."/>
            <person name="Lutzoni F."/>
            <person name="Magnuson J."/>
            <person name="Mondo S."/>
            <person name="Nolan M."/>
            <person name="Ohm R."/>
            <person name="Pangilinan J."/>
            <person name="Park H.-J."/>
            <person name="Ramirez L."/>
            <person name="Alfaro M."/>
            <person name="Sun H."/>
            <person name="Tritt A."/>
            <person name="Yoshinaga Y."/>
            <person name="Zwiers L.-H."/>
            <person name="Turgeon B."/>
            <person name="Goodwin S."/>
            <person name="Spatafora J."/>
            <person name="Crous P."/>
            <person name="Grigoriev I."/>
        </authorList>
    </citation>
    <scope>NUCLEOTIDE SEQUENCE</scope>
    <source>
        <strain evidence="3">CBS 279.74</strain>
    </source>
</reference>
<sequence>MAPKKLPKRTRAAQAEGREMKDEDEKREMKDGDEKREVKDGDEKGEMKDGDEKKNAVDCTQHWEDEVHMEDGKKEYVKFKEQEARAEKADGAEEVEKTGEEENEGSDVRQEHSEEEATAKKRGAGANQKGGSKKQKGSANGEPDGKAGDKTRVPAKGQKVQWKGLAGVVDGQVVEVVFEEKRVEGKSVKGSKEDPRLVLKSRASGKIAVHKPEAVYF</sequence>
<gene>
    <name evidence="3" type="ORF">K504DRAFT_460834</name>
</gene>
<feature type="compositionally biased region" description="Basic residues" evidence="1">
    <location>
        <begin position="1"/>
        <end position="11"/>
    </location>
</feature>
<dbReference type="Pfam" id="PF11160">
    <property type="entry name" value="Hva1_TUDOR"/>
    <property type="match status" value="1"/>
</dbReference>
<name>A0A6G1JWQ8_9PLEO</name>
<dbReference type="OrthoDB" id="3360421at2759"/>
<protein>
    <recommendedName>
        <fullName evidence="2">Hypervirulence associated protein TUDOR domain-containing protein</fullName>
    </recommendedName>
</protein>
<evidence type="ECO:0000259" key="2">
    <source>
        <dbReference type="Pfam" id="PF11160"/>
    </source>
</evidence>
<feature type="domain" description="Hypervirulence associated protein TUDOR" evidence="2">
    <location>
        <begin position="157"/>
        <end position="215"/>
    </location>
</feature>
<accession>A0A6G1JWQ8</accession>